<dbReference type="EMBL" id="CP063845">
    <property type="protein sequence ID" value="UFP96025.1"/>
    <property type="molecule type" value="Genomic_DNA"/>
</dbReference>
<keyword evidence="3" id="KW-1185">Reference proteome</keyword>
<evidence type="ECO:0000259" key="1">
    <source>
        <dbReference type="Pfam" id="PF01850"/>
    </source>
</evidence>
<dbReference type="InterPro" id="IPR039018">
    <property type="entry name" value="VapC20-like"/>
</dbReference>
<dbReference type="Pfam" id="PF01850">
    <property type="entry name" value="PIN"/>
    <property type="match status" value="1"/>
</dbReference>
<proteinExistence type="predicted"/>
<dbReference type="RefSeq" id="WP_418886965.1">
    <property type="nucleotide sequence ID" value="NZ_CP063845.1"/>
</dbReference>
<organism evidence="2 3">
    <name type="scientific">Gloeobacter morelensis MG652769</name>
    <dbReference type="NCBI Taxonomy" id="2781736"/>
    <lineage>
        <taxon>Bacteria</taxon>
        <taxon>Bacillati</taxon>
        <taxon>Cyanobacteriota</taxon>
        <taxon>Cyanophyceae</taxon>
        <taxon>Gloeobacterales</taxon>
        <taxon>Gloeobacteraceae</taxon>
        <taxon>Gloeobacter</taxon>
        <taxon>Gloeobacter morelensis</taxon>
    </lineage>
</organism>
<sequence>MPEVFLDTAYAIALSSSSDRYHGRAVELAERLETSAARMVTTQAVLLEIGNALSKLRYRPAAVQLLTAIETDPNVDVVPLTESLYAQAFALFRARPDKEWGLIDCVSFVVMSQRGIVNALTTDEHFQQMGFRALLRD</sequence>
<dbReference type="PANTHER" id="PTHR42188:SF1">
    <property type="entry name" value="23S RRNA-SPECIFIC ENDONUCLEASE VAPC20"/>
    <property type="match status" value="1"/>
</dbReference>
<accession>A0ABY3PQZ5</accession>
<dbReference type="PANTHER" id="PTHR42188">
    <property type="entry name" value="23S RRNA-SPECIFIC ENDONUCLEASE VAPC20"/>
    <property type="match status" value="1"/>
</dbReference>
<protein>
    <submittedName>
        <fullName evidence="2">Type II toxin-antitoxin system VapC family toxin</fullName>
    </submittedName>
</protein>
<gene>
    <name evidence="2" type="ORF">ISF26_07375</name>
</gene>
<dbReference type="Proteomes" id="UP001054846">
    <property type="component" value="Chromosome"/>
</dbReference>
<feature type="domain" description="PIN" evidence="1">
    <location>
        <begin position="4"/>
        <end position="131"/>
    </location>
</feature>
<reference evidence="2 3" key="1">
    <citation type="journal article" date="2021" name="Genome Biol. Evol.">
        <title>Complete Genome Sequencing of a Novel Gloeobacter Species from a Waterfall Cave in Mexico.</title>
        <authorList>
            <person name="Saw J.H."/>
            <person name="Cardona T."/>
            <person name="Montejano G."/>
        </authorList>
    </citation>
    <scope>NUCLEOTIDE SEQUENCE [LARGE SCALE GENOMIC DNA]</scope>
    <source>
        <strain evidence="2">MG652769</strain>
    </source>
</reference>
<name>A0ABY3PQZ5_9CYAN</name>
<evidence type="ECO:0000313" key="2">
    <source>
        <dbReference type="EMBL" id="UFP96025.1"/>
    </source>
</evidence>
<dbReference type="InterPro" id="IPR029060">
    <property type="entry name" value="PIN-like_dom_sf"/>
</dbReference>
<evidence type="ECO:0000313" key="3">
    <source>
        <dbReference type="Proteomes" id="UP001054846"/>
    </source>
</evidence>
<dbReference type="SUPFAM" id="SSF88723">
    <property type="entry name" value="PIN domain-like"/>
    <property type="match status" value="1"/>
</dbReference>
<dbReference type="Gene3D" id="3.40.50.1010">
    <property type="entry name" value="5'-nuclease"/>
    <property type="match status" value="1"/>
</dbReference>
<dbReference type="InterPro" id="IPR002716">
    <property type="entry name" value="PIN_dom"/>
</dbReference>